<gene>
    <name evidence="5 6" type="primary">argD</name>
    <name evidence="6" type="ORF">BG04_2969</name>
</gene>
<evidence type="ECO:0000256" key="4">
    <source>
        <dbReference type="ARBA" id="ARBA00022898"/>
    </source>
</evidence>
<comment type="miscellaneous">
    <text evidence="5">May also have succinyldiaminopimelate aminotransferase activity, thus carrying out the corresponding step in lysine biosynthesis.</text>
</comment>
<dbReference type="InterPro" id="IPR015424">
    <property type="entry name" value="PyrdxlP-dep_Trfase"/>
</dbReference>
<evidence type="ECO:0000313" key="6">
    <source>
        <dbReference type="EMBL" id="AJI21953.1"/>
    </source>
</evidence>
<dbReference type="UniPathway" id="UPA00068">
    <property type="reaction ID" value="UER00109"/>
</dbReference>
<dbReference type="HAMAP" id="MF_01107">
    <property type="entry name" value="ArgD_aminotrans_3"/>
    <property type="match status" value="1"/>
</dbReference>
<dbReference type="PIRSF" id="PIRSF000521">
    <property type="entry name" value="Transaminase_4ab_Lys_Orn"/>
    <property type="match status" value="1"/>
</dbReference>
<organism evidence="6 7">
    <name type="scientific">Priestia megaterium (strain ATCC 14581 / DSM 32 / CCUG 1817 / JCM 2506 / NBRC 15308 / NCIMB 9376 / NCTC 10342 / NRRL B-14308 / VKM B-512 / Ford 19)</name>
    <name type="common">Bacillus megaterium</name>
    <dbReference type="NCBI Taxonomy" id="1348623"/>
    <lineage>
        <taxon>Bacteria</taxon>
        <taxon>Bacillati</taxon>
        <taxon>Bacillota</taxon>
        <taxon>Bacilli</taxon>
        <taxon>Bacillales</taxon>
        <taxon>Bacillaceae</taxon>
        <taxon>Priestia</taxon>
    </lineage>
</organism>
<dbReference type="NCBIfam" id="TIGR00707">
    <property type="entry name" value="argD"/>
    <property type="match status" value="1"/>
</dbReference>
<keyword evidence="1 5" id="KW-0032">Aminotransferase</keyword>
<dbReference type="GO" id="GO:0003992">
    <property type="term" value="F:N2-acetyl-L-ornithine:2-oxoglutarate 5-aminotransferase activity"/>
    <property type="evidence" value="ECO:0007669"/>
    <property type="project" value="UniProtKB-UniRule"/>
</dbReference>
<dbReference type="GO" id="GO:0006526">
    <property type="term" value="P:L-arginine biosynthetic process"/>
    <property type="evidence" value="ECO:0007669"/>
    <property type="project" value="UniProtKB-UniRule"/>
</dbReference>
<feature type="binding site" evidence="5">
    <location>
        <begin position="95"/>
        <end position="96"/>
    </location>
    <ligand>
        <name>pyridoxal 5'-phosphate</name>
        <dbReference type="ChEBI" id="CHEBI:597326"/>
    </ligand>
</feature>
<dbReference type="SUPFAM" id="SSF53383">
    <property type="entry name" value="PLP-dependent transferases"/>
    <property type="match status" value="1"/>
</dbReference>
<keyword evidence="5" id="KW-0055">Arginine biosynthesis</keyword>
<comment type="subcellular location">
    <subcellularLocation>
        <location evidence="5">Cytoplasm</location>
    </subcellularLocation>
</comment>
<evidence type="ECO:0000256" key="5">
    <source>
        <dbReference type="HAMAP-Rule" id="MF_01107"/>
    </source>
</evidence>
<evidence type="ECO:0000256" key="2">
    <source>
        <dbReference type="ARBA" id="ARBA00022605"/>
    </source>
</evidence>
<dbReference type="Gene3D" id="3.90.1150.10">
    <property type="entry name" value="Aspartate Aminotransferase, domain 1"/>
    <property type="match status" value="1"/>
</dbReference>
<dbReference type="CDD" id="cd00610">
    <property type="entry name" value="OAT_like"/>
    <property type="match status" value="1"/>
</dbReference>
<keyword evidence="3 5" id="KW-0808">Transferase</keyword>
<evidence type="ECO:0000256" key="1">
    <source>
        <dbReference type="ARBA" id="ARBA00022576"/>
    </source>
</evidence>
<dbReference type="GO" id="GO:0030170">
    <property type="term" value="F:pyridoxal phosphate binding"/>
    <property type="evidence" value="ECO:0007669"/>
    <property type="project" value="InterPro"/>
</dbReference>
<feature type="binding site" evidence="5">
    <location>
        <position position="265"/>
    </location>
    <ligand>
        <name>pyridoxal 5'-phosphate</name>
        <dbReference type="ChEBI" id="CHEBI:597326"/>
    </ligand>
</feature>
<dbReference type="KEGG" id="bmeg:BG04_2969"/>
<proteinExistence type="inferred from homology"/>
<comment type="pathway">
    <text evidence="5">Amino-acid biosynthesis; L-arginine biosynthesis; N(2)-acetyl-L-ornithine from L-glutamate: step 4/4.</text>
</comment>
<dbReference type="InterPro" id="IPR015422">
    <property type="entry name" value="PyrdxlP-dep_Trfase_small"/>
</dbReference>
<dbReference type="PANTHER" id="PTHR11986">
    <property type="entry name" value="AMINOTRANSFERASE CLASS III"/>
    <property type="match status" value="1"/>
</dbReference>
<dbReference type="Gene3D" id="3.40.640.10">
    <property type="entry name" value="Type I PLP-dependent aspartate aminotransferase-like (Major domain)"/>
    <property type="match status" value="1"/>
</dbReference>
<feature type="binding site" evidence="5">
    <location>
        <begin position="207"/>
        <end position="210"/>
    </location>
    <ligand>
        <name>pyridoxal 5'-phosphate</name>
        <dbReference type="ChEBI" id="CHEBI:597326"/>
    </ligand>
</feature>
<dbReference type="PROSITE" id="PS00600">
    <property type="entry name" value="AA_TRANSFER_CLASS_3"/>
    <property type="match status" value="1"/>
</dbReference>
<keyword evidence="5" id="KW-0963">Cytoplasm</keyword>
<keyword evidence="2 5" id="KW-0028">Amino-acid biosynthesis</keyword>
<sequence length="384" mass="41737">MSSLFPTYQRFDIHVEEAQGTKLIDNKGNEYLDFISGIAVCNVGHRHPDVQKAVEEQLNKVWHVSNLFHQSIQEDVAGKLVERSNGDAVFFCNSGAEANEAAIKLARKYTQKHKIITFTKSFHGRTFATMTATGQAKIHDGFGPLVNEFVYVPYNDEEALKQEMDDSVAAIMVEVIQGEGGVVPGTEAFLLTIQELCKKHEALFIVDEVQTGIGRTGKPFAYQHFNVSPDIITAAKGLGSGMPVGAMIGKGYLKEAFGPGTHGTTFGGNPIALASAKATLNIIFNEAFLAEVTEKSLYFTNALKNSVADYSFVTDVRGKGFMIGIECGEHQSALLAAMREKGLLALGAGPHVVRLLPPLTVTKEELDQAIHIIEEAFSQTKITS</sequence>
<dbReference type="PANTHER" id="PTHR11986:SF79">
    <property type="entry name" value="ACETYLORNITHINE AMINOTRANSFERASE, MITOCHONDRIAL"/>
    <property type="match status" value="1"/>
</dbReference>
<dbReference type="InterPro" id="IPR015421">
    <property type="entry name" value="PyrdxlP-dep_Trfase_major"/>
</dbReference>
<comment type="subunit">
    <text evidence="5">Homodimer.</text>
</comment>
<comment type="cofactor">
    <cofactor evidence="5">
        <name>pyridoxal 5'-phosphate</name>
        <dbReference type="ChEBI" id="CHEBI:597326"/>
    </cofactor>
    <text evidence="5">Binds 1 pyridoxal phosphate per subunit.</text>
</comment>
<dbReference type="InterPro" id="IPR049704">
    <property type="entry name" value="Aminotrans_3_PPA_site"/>
</dbReference>
<feature type="binding site" evidence="5">
    <location>
        <position position="122"/>
    </location>
    <ligand>
        <name>pyridoxal 5'-phosphate</name>
        <dbReference type="ChEBI" id="CHEBI:597326"/>
    </ligand>
</feature>
<evidence type="ECO:0000256" key="3">
    <source>
        <dbReference type="ARBA" id="ARBA00022679"/>
    </source>
</evidence>
<dbReference type="EC" id="2.6.1.11" evidence="5"/>
<dbReference type="InterPro" id="IPR004636">
    <property type="entry name" value="AcOrn/SuccOrn_fam"/>
</dbReference>
<dbReference type="Proteomes" id="UP000031829">
    <property type="component" value="Chromosome"/>
</dbReference>
<dbReference type="FunFam" id="3.40.640.10:FF:000004">
    <property type="entry name" value="Acetylornithine aminotransferase"/>
    <property type="match status" value="1"/>
</dbReference>
<dbReference type="HOGENOM" id="CLU_016922_10_1_9"/>
<dbReference type="GeneID" id="93641035"/>
<comment type="catalytic activity">
    <reaction evidence="5">
        <text>N(2)-acetyl-L-ornithine + 2-oxoglutarate = N-acetyl-L-glutamate 5-semialdehyde + L-glutamate</text>
        <dbReference type="Rhea" id="RHEA:18049"/>
        <dbReference type="ChEBI" id="CHEBI:16810"/>
        <dbReference type="ChEBI" id="CHEBI:29123"/>
        <dbReference type="ChEBI" id="CHEBI:29985"/>
        <dbReference type="ChEBI" id="CHEBI:57805"/>
        <dbReference type="EC" id="2.6.1.11"/>
    </reaction>
</comment>
<dbReference type="RefSeq" id="WP_016763026.1">
    <property type="nucleotide sequence ID" value="NZ_BCVB01000007.1"/>
</dbReference>
<dbReference type="InterPro" id="IPR050103">
    <property type="entry name" value="Class-III_PLP-dep_AT"/>
</dbReference>
<dbReference type="InterPro" id="IPR005814">
    <property type="entry name" value="Aminotrans_3"/>
</dbReference>
<dbReference type="AlphaFoldDB" id="A0A0B6AMY5"/>
<feature type="modified residue" description="N6-(pyridoxal phosphate)lysine" evidence="5">
    <location>
        <position position="236"/>
    </location>
</feature>
<evidence type="ECO:0000313" key="7">
    <source>
        <dbReference type="Proteomes" id="UP000031829"/>
    </source>
</evidence>
<keyword evidence="4 5" id="KW-0663">Pyridoxal phosphate</keyword>
<feature type="binding site" evidence="5">
    <location>
        <position position="125"/>
    </location>
    <ligand>
        <name>N(2)-acetyl-L-ornithine</name>
        <dbReference type="ChEBI" id="CHEBI:57805"/>
    </ligand>
</feature>
<dbReference type="NCBIfam" id="NF002325">
    <property type="entry name" value="PRK01278.1"/>
    <property type="match status" value="1"/>
</dbReference>
<dbReference type="NCBIfam" id="NF002797">
    <property type="entry name" value="PRK02936.1"/>
    <property type="match status" value="1"/>
</dbReference>
<accession>A0A0B6AMY5</accession>
<feature type="binding site" evidence="5">
    <location>
        <position position="264"/>
    </location>
    <ligand>
        <name>N(2)-acetyl-L-ornithine</name>
        <dbReference type="ChEBI" id="CHEBI:57805"/>
    </ligand>
</feature>
<dbReference type="Pfam" id="PF00202">
    <property type="entry name" value="Aminotran_3"/>
    <property type="match status" value="1"/>
</dbReference>
<protein>
    <recommendedName>
        <fullName evidence="5">Acetylornithine aminotransferase</fullName>
        <shortName evidence="5">ACOAT</shortName>
        <ecNumber evidence="5">2.6.1.11</ecNumber>
    </recommendedName>
</protein>
<comment type="similarity">
    <text evidence="5">Belongs to the class-III pyridoxal-phosphate-dependent aminotransferase family. ArgD subfamily.</text>
</comment>
<name>A0A0B6AMY5_PRIM2</name>
<dbReference type="EMBL" id="CP009920">
    <property type="protein sequence ID" value="AJI21953.1"/>
    <property type="molecule type" value="Genomic_DNA"/>
</dbReference>
<dbReference type="GO" id="GO:0042802">
    <property type="term" value="F:identical protein binding"/>
    <property type="evidence" value="ECO:0007669"/>
    <property type="project" value="TreeGrafter"/>
</dbReference>
<reference evidence="6 7" key="1">
    <citation type="journal article" date="2015" name="Genome Announc.">
        <title>Complete genome sequences for 35 biothreat assay-relevant bacillus species.</title>
        <authorList>
            <person name="Johnson S.L."/>
            <person name="Daligault H.E."/>
            <person name="Davenport K.W."/>
            <person name="Jaissle J."/>
            <person name="Frey K.G."/>
            <person name="Ladner J.T."/>
            <person name="Broomall S.M."/>
            <person name="Bishop-Lilly K.A."/>
            <person name="Bruce D.C."/>
            <person name="Gibbons H.S."/>
            <person name="Coyne S.R."/>
            <person name="Lo C.C."/>
            <person name="Meincke L."/>
            <person name="Munk A.C."/>
            <person name="Koroleva G.I."/>
            <person name="Rosenzweig C.N."/>
            <person name="Palacios G.F."/>
            <person name="Redden C.L."/>
            <person name="Minogue T.D."/>
            <person name="Chain P.S."/>
        </authorList>
    </citation>
    <scope>NUCLEOTIDE SEQUENCE [LARGE SCALE GENOMIC DNA]</scope>
    <source>
        <strain evidence="7">ATCC 14581 / DSM 32 / JCM 2506 / NBRC 15308 / NCIMB 9376 / NCTC 10342 / NRRL B-14308 / VKM B-512</strain>
    </source>
</reference>
<dbReference type="GO" id="GO:0005737">
    <property type="term" value="C:cytoplasm"/>
    <property type="evidence" value="ECO:0007669"/>
    <property type="project" value="UniProtKB-SubCell"/>
</dbReference>